<dbReference type="EMBL" id="JBBVGT010000002">
    <property type="protein sequence ID" value="MFB5946312.1"/>
    <property type="molecule type" value="Genomic_DNA"/>
</dbReference>
<feature type="domain" description="Glycosyltransferase 2-like" evidence="4">
    <location>
        <begin position="6"/>
        <end position="172"/>
    </location>
</feature>
<evidence type="ECO:0000256" key="1">
    <source>
        <dbReference type="ARBA" id="ARBA00006739"/>
    </source>
</evidence>
<sequence>MSDSLVIIPTYNEKENIEKIIRKVFSLPDPFDILIVDDGSPDGTAAIVKSLQEEFPNMLYIEERKSKLGLGTAYIHGFKWALKRDYEYIFEMDADFSHNPDDLLRLRDSCQHEADMAIGSRYIKGVNVVNWPMNRVLMSYFASAYVRLITRIKIKDATAGFVCYRRKVLETISLDKIRFVGYAFQIEMKFTAIQYGFNVVEIPIIFTDRTAGVSKMSTRIFREAFLGVIHMKMNSLFRNYKS</sequence>
<dbReference type="Proteomes" id="UP001580928">
    <property type="component" value="Unassembled WGS sequence"/>
</dbReference>
<dbReference type="InterPro" id="IPR039528">
    <property type="entry name" value="DPM1-like"/>
</dbReference>
<evidence type="ECO:0000313" key="5">
    <source>
        <dbReference type="EMBL" id="MFB5946312.1"/>
    </source>
</evidence>
<comment type="similarity">
    <text evidence="1">Belongs to the glycosyltransferase 2 family.</text>
</comment>
<gene>
    <name evidence="5" type="ORF">WKR92_10745</name>
</gene>
<dbReference type="Pfam" id="PF00535">
    <property type="entry name" value="Glycos_transf_2"/>
    <property type="match status" value="1"/>
</dbReference>
<keyword evidence="3" id="KW-0808">Transferase</keyword>
<dbReference type="Gene3D" id="3.90.550.10">
    <property type="entry name" value="Spore Coat Polysaccharide Biosynthesis Protein SpsA, Chain A"/>
    <property type="match status" value="1"/>
</dbReference>
<proteinExistence type="inferred from homology"/>
<dbReference type="PANTHER" id="PTHR43398:SF1">
    <property type="entry name" value="DOLICHOL-PHOSPHATE MANNOSYLTRANSFERASE SUBUNIT 1"/>
    <property type="match status" value="1"/>
</dbReference>
<keyword evidence="2" id="KW-0328">Glycosyltransferase</keyword>
<dbReference type="RefSeq" id="WP_375557839.1">
    <property type="nucleotide sequence ID" value="NZ_JBBVGT010000002.1"/>
</dbReference>
<evidence type="ECO:0000256" key="2">
    <source>
        <dbReference type="ARBA" id="ARBA00022676"/>
    </source>
</evidence>
<evidence type="ECO:0000256" key="3">
    <source>
        <dbReference type="ARBA" id="ARBA00022679"/>
    </source>
</evidence>
<keyword evidence="6" id="KW-1185">Reference proteome</keyword>
<comment type="caution">
    <text evidence="5">The sequence shown here is derived from an EMBL/GenBank/DDBJ whole genome shotgun (WGS) entry which is preliminary data.</text>
</comment>
<dbReference type="InterPro" id="IPR001173">
    <property type="entry name" value="Glyco_trans_2-like"/>
</dbReference>
<organism evidence="5 6">
    <name type="scientific">Albibacterium profundi</name>
    <dbReference type="NCBI Taxonomy" id="3134906"/>
    <lineage>
        <taxon>Bacteria</taxon>
        <taxon>Pseudomonadati</taxon>
        <taxon>Bacteroidota</taxon>
        <taxon>Sphingobacteriia</taxon>
        <taxon>Sphingobacteriales</taxon>
        <taxon>Sphingobacteriaceae</taxon>
        <taxon>Albibacterium</taxon>
    </lineage>
</organism>
<name>A0ABV5CIV0_9SPHI</name>
<dbReference type="InterPro" id="IPR029044">
    <property type="entry name" value="Nucleotide-diphossugar_trans"/>
</dbReference>
<dbReference type="PANTHER" id="PTHR43398">
    <property type="entry name" value="DOLICHOL-PHOSPHATE MANNOSYLTRANSFERASE SUBUNIT 1"/>
    <property type="match status" value="1"/>
</dbReference>
<protein>
    <submittedName>
        <fullName evidence="5">Polyprenol monophosphomannose synthase</fullName>
    </submittedName>
</protein>
<evidence type="ECO:0000313" key="6">
    <source>
        <dbReference type="Proteomes" id="UP001580928"/>
    </source>
</evidence>
<accession>A0ABV5CIV0</accession>
<dbReference type="CDD" id="cd06442">
    <property type="entry name" value="DPM1_like"/>
    <property type="match status" value="1"/>
</dbReference>
<evidence type="ECO:0000259" key="4">
    <source>
        <dbReference type="Pfam" id="PF00535"/>
    </source>
</evidence>
<dbReference type="SUPFAM" id="SSF53448">
    <property type="entry name" value="Nucleotide-diphospho-sugar transferases"/>
    <property type="match status" value="1"/>
</dbReference>
<reference evidence="5 6" key="1">
    <citation type="submission" date="2024-04" db="EMBL/GenBank/DDBJ databases">
        <title>Albibacterium profundi sp. nov., isolated from sediment of the Challenger Deep of Mariana Trench.</title>
        <authorList>
            <person name="Wang Y."/>
        </authorList>
    </citation>
    <scope>NUCLEOTIDE SEQUENCE [LARGE SCALE GENOMIC DNA]</scope>
    <source>
        <strain evidence="5 6">RHL897</strain>
    </source>
</reference>